<dbReference type="AlphaFoldDB" id="A0ABD3JWJ7"/>
<dbReference type="PANTHER" id="PTHR31343:SF29">
    <property type="entry name" value="DUF789 DOMAIN-CONTAINING PROTEIN"/>
    <property type="match status" value="1"/>
</dbReference>
<feature type="region of interest" description="Disordered" evidence="1">
    <location>
        <begin position="112"/>
        <end position="161"/>
    </location>
</feature>
<comment type="caution">
    <text evidence="2">The sequence shown here is derived from an EMBL/GenBank/DDBJ whole genome shotgun (WGS) entry which is preliminary data.</text>
</comment>
<dbReference type="Proteomes" id="UP001634007">
    <property type="component" value="Unassembled WGS sequence"/>
</dbReference>
<name>A0ABD3JWJ7_EUCGL</name>
<dbReference type="EMBL" id="JBJKBG010000007">
    <property type="protein sequence ID" value="KAL3731833.1"/>
    <property type="molecule type" value="Genomic_DNA"/>
</dbReference>
<feature type="compositionally biased region" description="Low complexity" evidence="1">
    <location>
        <begin position="138"/>
        <end position="154"/>
    </location>
</feature>
<gene>
    <name evidence="2" type="ORF">ACJRO7_028662</name>
</gene>
<reference evidence="2 3" key="1">
    <citation type="submission" date="2024-11" db="EMBL/GenBank/DDBJ databases">
        <title>Chromosome-level genome assembly of Eucalyptus globulus Labill. provides insights into its genome evolution.</title>
        <authorList>
            <person name="Li X."/>
        </authorList>
    </citation>
    <scope>NUCLEOTIDE SEQUENCE [LARGE SCALE GENOMIC DNA]</scope>
    <source>
        <strain evidence="2">CL2024</strain>
        <tissue evidence="2">Fresh tender leaves</tissue>
    </source>
</reference>
<dbReference type="Pfam" id="PF05623">
    <property type="entry name" value="DUF789"/>
    <property type="match status" value="1"/>
</dbReference>
<dbReference type="InterPro" id="IPR008507">
    <property type="entry name" value="DUF789"/>
</dbReference>
<dbReference type="PANTHER" id="PTHR31343">
    <property type="entry name" value="T15D22.8"/>
    <property type="match status" value="1"/>
</dbReference>
<proteinExistence type="predicted"/>
<sequence length="342" mass="39101">MAPSKWDLRLVREMKSWTNLECLSSSVIPSVAVEEVPRPNVQRASNEESPQQEKDMVDSFRLTDFWQAYEEWSAYGAGVPIVLPTGESTMQYYFPSLSAMQIFTYKKFGKAHPDLKSSKRSGEGSSSSTESEHQTVISDGSKSSSNSPGSGSNNAFAKQEGRERAEEYHGELYCQYNEIVSPYVRYPLAEKIKELARKYPGLTTFRSTDLTPHSWLAIAWYPILQIPVMRSRKELSASFLTYHMLSWSPQGLVNIIPEDNQRIESIIPPRRESKVPKNGECKYEIGIPPFAMSTYKMHGAFWVNPKTADHELMVSYQRAAWFWLRGHNFSHHDYNFFVSHGI</sequence>
<organism evidence="2 3">
    <name type="scientific">Eucalyptus globulus</name>
    <name type="common">Tasmanian blue gum</name>
    <dbReference type="NCBI Taxonomy" id="34317"/>
    <lineage>
        <taxon>Eukaryota</taxon>
        <taxon>Viridiplantae</taxon>
        <taxon>Streptophyta</taxon>
        <taxon>Embryophyta</taxon>
        <taxon>Tracheophyta</taxon>
        <taxon>Spermatophyta</taxon>
        <taxon>Magnoliopsida</taxon>
        <taxon>eudicotyledons</taxon>
        <taxon>Gunneridae</taxon>
        <taxon>Pentapetalae</taxon>
        <taxon>rosids</taxon>
        <taxon>malvids</taxon>
        <taxon>Myrtales</taxon>
        <taxon>Myrtaceae</taxon>
        <taxon>Myrtoideae</taxon>
        <taxon>Eucalypteae</taxon>
        <taxon>Eucalyptus</taxon>
    </lineage>
</organism>
<evidence type="ECO:0000313" key="2">
    <source>
        <dbReference type="EMBL" id="KAL3731833.1"/>
    </source>
</evidence>
<feature type="compositionally biased region" description="Basic and acidic residues" evidence="1">
    <location>
        <begin position="112"/>
        <end position="122"/>
    </location>
</feature>
<keyword evidence="3" id="KW-1185">Reference proteome</keyword>
<evidence type="ECO:0000313" key="3">
    <source>
        <dbReference type="Proteomes" id="UP001634007"/>
    </source>
</evidence>
<accession>A0ABD3JWJ7</accession>
<evidence type="ECO:0000256" key="1">
    <source>
        <dbReference type="SAM" id="MobiDB-lite"/>
    </source>
</evidence>
<protein>
    <submittedName>
        <fullName evidence="2">Uncharacterized protein</fullName>
    </submittedName>
</protein>